<name>A0A2W5PSR0_RHOSU</name>
<dbReference type="InterPro" id="IPR003661">
    <property type="entry name" value="HisK_dim/P_dom"/>
</dbReference>
<comment type="subcellular location">
    <subcellularLocation>
        <location evidence="2">Cell membrane</location>
        <topology evidence="2">Multi-pass membrane protein</topology>
    </subcellularLocation>
</comment>
<evidence type="ECO:0000256" key="11">
    <source>
        <dbReference type="ARBA" id="ARBA00023136"/>
    </source>
</evidence>
<keyword evidence="10" id="KW-0902">Two-component regulatory system</keyword>
<evidence type="ECO:0000256" key="7">
    <source>
        <dbReference type="ARBA" id="ARBA00022741"/>
    </source>
</evidence>
<evidence type="ECO:0000256" key="1">
    <source>
        <dbReference type="ARBA" id="ARBA00000085"/>
    </source>
</evidence>
<evidence type="ECO:0000256" key="6">
    <source>
        <dbReference type="ARBA" id="ARBA00022692"/>
    </source>
</evidence>
<evidence type="ECO:0000313" key="18">
    <source>
        <dbReference type="EMBL" id="PZQ47757.1"/>
    </source>
</evidence>
<evidence type="ECO:0000256" key="12">
    <source>
        <dbReference type="PROSITE-ProRule" id="PRU00110"/>
    </source>
</evidence>
<feature type="domain" description="HPt" evidence="17">
    <location>
        <begin position="414"/>
        <end position="511"/>
    </location>
</feature>
<sequence length="511" mass="54011">MSNVASPLNAGGPSRSDRPIGAGERLDRALLAHDLRSGLNGILGGLSLIDGETLPREAREQVERVHAAAQSVACLLRLLLDDTPEEALTGYDSHSVDVPVMLDYERRRWTAEARAKDLSVRVVAEADAPTRLEVELVPMFRMVSNLVSNAIRHCVVGGVELVASATRAGGFQLRVSDTGPGVAEETLARVRAGALPDLVDPAAATHGLGLHVVRRLAEEIGAELTLRNREAGGFEALIELPPERCSRPEPAPPEEGASLAGIRVLLAEDNPTNQMVATQMLRALRADVTVTSDGAEALEVFEAGDFDLVVLDIEMPRVSGLDVIRRIRARGDARATVPIVALTAYALREHQERIAKAGANGLISKPIGGIEALGRALVAHLPPGLRPEPGRRDAERGEPVVDASIYEALTRAIGPDLMAELLDKVVADLSAAKGELETARSPLDLRAIRGASHILISVAGAIGAVRLQARSRTLNGLAHAAEPLAGALADCLAEIDAVLGFLAEQRRGGEA</sequence>
<keyword evidence="4" id="KW-1003">Cell membrane</keyword>
<protein>
    <recommendedName>
        <fullName evidence="3">histidine kinase</fullName>
        <ecNumber evidence="3">2.7.13.3</ecNumber>
    </recommendedName>
</protein>
<evidence type="ECO:0000256" key="14">
    <source>
        <dbReference type="SAM" id="MobiDB-lite"/>
    </source>
</evidence>
<dbReference type="PANTHER" id="PTHR45339:SF1">
    <property type="entry name" value="HYBRID SIGNAL TRANSDUCTION HISTIDINE KINASE J"/>
    <property type="match status" value="1"/>
</dbReference>
<dbReference type="Gene3D" id="1.20.120.160">
    <property type="entry name" value="HPT domain"/>
    <property type="match status" value="1"/>
</dbReference>
<evidence type="ECO:0000256" key="13">
    <source>
        <dbReference type="PROSITE-ProRule" id="PRU00169"/>
    </source>
</evidence>
<dbReference type="InterPro" id="IPR005467">
    <property type="entry name" value="His_kinase_dom"/>
</dbReference>
<dbReference type="SUPFAM" id="SSF55874">
    <property type="entry name" value="ATPase domain of HSP90 chaperone/DNA topoisomerase II/histidine kinase"/>
    <property type="match status" value="1"/>
</dbReference>
<evidence type="ECO:0000256" key="9">
    <source>
        <dbReference type="ARBA" id="ARBA00022989"/>
    </source>
</evidence>
<dbReference type="PROSITE" id="PS50110">
    <property type="entry name" value="RESPONSE_REGULATORY"/>
    <property type="match status" value="1"/>
</dbReference>
<dbReference type="Pfam" id="PF00072">
    <property type="entry name" value="Response_reg"/>
    <property type="match status" value="1"/>
</dbReference>
<evidence type="ECO:0000313" key="19">
    <source>
        <dbReference type="Proteomes" id="UP000249185"/>
    </source>
</evidence>
<dbReference type="SUPFAM" id="SSF52172">
    <property type="entry name" value="CheY-like"/>
    <property type="match status" value="1"/>
</dbReference>
<dbReference type="Gene3D" id="3.40.50.2300">
    <property type="match status" value="1"/>
</dbReference>
<comment type="catalytic activity">
    <reaction evidence="1">
        <text>ATP + protein L-histidine = ADP + protein N-phospho-L-histidine.</text>
        <dbReference type="EC" id="2.7.13.3"/>
    </reaction>
</comment>
<dbReference type="GO" id="GO:0005886">
    <property type="term" value="C:plasma membrane"/>
    <property type="evidence" value="ECO:0007669"/>
    <property type="project" value="UniProtKB-SubCell"/>
</dbReference>
<evidence type="ECO:0000259" key="17">
    <source>
        <dbReference type="PROSITE" id="PS50894"/>
    </source>
</evidence>
<dbReference type="InterPro" id="IPR011006">
    <property type="entry name" value="CheY-like_superfamily"/>
</dbReference>
<dbReference type="Gene3D" id="1.10.287.130">
    <property type="match status" value="1"/>
</dbReference>
<dbReference type="CDD" id="cd17546">
    <property type="entry name" value="REC_hyHK_CKI1_RcsC-like"/>
    <property type="match status" value="1"/>
</dbReference>
<keyword evidence="8" id="KW-0067">ATP-binding</keyword>
<evidence type="ECO:0000259" key="16">
    <source>
        <dbReference type="PROSITE" id="PS50110"/>
    </source>
</evidence>
<dbReference type="GO" id="GO:0000155">
    <property type="term" value="F:phosphorelay sensor kinase activity"/>
    <property type="evidence" value="ECO:0007669"/>
    <property type="project" value="InterPro"/>
</dbReference>
<dbReference type="Proteomes" id="UP000249185">
    <property type="component" value="Unassembled WGS sequence"/>
</dbReference>
<keyword evidence="7" id="KW-0547">Nucleotide-binding</keyword>
<dbReference type="EMBL" id="QFPW01000015">
    <property type="protein sequence ID" value="PZQ47757.1"/>
    <property type="molecule type" value="Genomic_DNA"/>
</dbReference>
<proteinExistence type="predicted"/>
<evidence type="ECO:0000256" key="4">
    <source>
        <dbReference type="ARBA" id="ARBA00022475"/>
    </source>
</evidence>
<evidence type="ECO:0000256" key="2">
    <source>
        <dbReference type="ARBA" id="ARBA00004651"/>
    </source>
</evidence>
<evidence type="ECO:0000256" key="8">
    <source>
        <dbReference type="ARBA" id="ARBA00022840"/>
    </source>
</evidence>
<dbReference type="InterPro" id="IPR001789">
    <property type="entry name" value="Sig_transdc_resp-reg_receiver"/>
</dbReference>
<reference evidence="18 19" key="1">
    <citation type="submission" date="2017-08" db="EMBL/GenBank/DDBJ databases">
        <title>Infants hospitalized years apart are colonized by the same room-sourced microbial strains.</title>
        <authorList>
            <person name="Brooks B."/>
            <person name="Olm M.R."/>
            <person name="Firek B.A."/>
            <person name="Baker R."/>
            <person name="Thomas B.C."/>
            <person name="Morowitz M.J."/>
            <person name="Banfield J.F."/>
        </authorList>
    </citation>
    <scope>NUCLEOTIDE SEQUENCE [LARGE SCALE GENOMIC DNA]</scope>
    <source>
        <strain evidence="18">S2_005_002_R2_34</strain>
    </source>
</reference>
<feature type="region of interest" description="Disordered" evidence="14">
    <location>
        <begin position="1"/>
        <end position="21"/>
    </location>
</feature>
<evidence type="ECO:0000256" key="3">
    <source>
        <dbReference type="ARBA" id="ARBA00012438"/>
    </source>
</evidence>
<dbReference type="Pfam" id="PF02518">
    <property type="entry name" value="HATPase_c"/>
    <property type="match status" value="1"/>
</dbReference>
<dbReference type="PROSITE" id="PS50109">
    <property type="entry name" value="HIS_KIN"/>
    <property type="match status" value="1"/>
</dbReference>
<dbReference type="InterPro" id="IPR036641">
    <property type="entry name" value="HPT_dom_sf"/>
</dbReference>
<feature type="modified residue" description="4-aspartylphosphate" evidence="13">
    <location>
        <position position="312"/>
    </location>
</feature>
<dbReference type="SMART" id="SM00387">
    <property type="entry name" value="HATPase_c"/>
    <property type="match status" value="1"/>
</dbReference>
<dbReference type="InterPro" id="IPR036890">
    <property type="entry name" value="HATPase_C_sf"/>
</dbReference>
<evidence type="ECO:0000256" key="10">
    <source>
        <dbReference type="ARBA" id="ARBA00023012"/>
    </source>
</evidence>
<dbReference type="SUPFAM" id="SSF47226">
    <property type="entry name" value="Histidine-containing phosphotransfer domain, HPT domain"/>
    <property type="match status" value="1"/>
</dbReference>
<accession>A0A2W5PSR0</accession>
<dbReference type="GO" id="GO:0005524">
    <property type="term" value="F:ATP binding"/>
    <property type="evidence" value="ECO:0007669"/>
    <property type="project" value="UniProtKB-KW"/>
</dbReference>
<dbReference type="PROSITE" id="PS50894">
    <property type="entry name" value="HPT"/>
    <property type="match status" value="1"/>
</dbReference>
<dbReference type="EC" id="2.7.13.3" evidence="3"/>
<dbReference type="CDD" id="cd00075">
    <property type="entry name" value="HATPase"/>
    <property type="match status" value="1"/>
</dbReference>
<dbReference type="CDD" id="cd00082">
    <property type="entry name" value="HisKA"/>
    <property type="match status" value="1"/>
</dbReference>
<evidence type="ECO:0000256" key="5">
    <source>
        <dbReference type="ARBA" id="ARBA00022553"/>
    </source>
</evidence>
<dbReference type="AlphaFoldDB" id="A0A2W5PSR0"/>
<feature type="domain" description="Histidine kinase" evidence="15">
    <location>
        <begin position="30"/>
        <end position="244"/>
    </location>
</feature>
<dbReference type="InterPro" id="IPR008207">
    <property type="entry name" value="Sig_transdc_His_kin_Hpt_dom"/>
</dbReference>
<dbReference type="Gene3D" id="3.30.565.10">
    <property type="entry name" value="Histidine kinase-like ATPase, C-terminal domain"/>
    <property type="match status" value="1"/>
</dbReference>
<dbReference type="InterPro" id="IPR003594">
    <property type="entry name" value="HATPase_dom"/>
</dbReference>
<comment type="caution">
    <text evidence="18">The sequence shown here is derived from an EMBL/GenBank/DDBJ whole genome shotgun (WGS) entry which is preliminary data.</text>
</comment>
<keyword evidence="6" id="KW-0812">Transmembrane</keyword>
<gene>
    <name evidence="18" type="ORF">DI556_16200</name>
</gene>
<keyword evidence="9" id="KW-1133">Transmembrane helix</keyword>
<keyword evidence="5 13" id="KW-0597">Phosphoprotein</keyword>
<organism evidence="18 19">
    <name type="scientific">Rhodovulum sulfidophilum</name>
    <name type="common">Rhodobacter sulfidophilus</name>
    <dbReference type="NCBI Taxonomy" id="35806"/>
    <lineage>
        <taxon>Bacteria</taxon>
        <taxon>Pseudomonadati</taxon>
        <taxon>Pseudomonadota</taxon>
        <taxon>Alphaproteobacteria</taxon>
        <taxon>Rhodobacterales</taxon>
        <taxon>Paracoccaceae</taxon>
        <taxon>Rhodovulum</taxon>
    </lineage>
</organism>
<dbReference type="PANTHER" id="PTHR45339">
    <property type="entry name" value="HYBRID SIGNAL TRANSDUCTION HISTIDINE KINASE J"/>
    <property type="match status" value="1"/>
</dbReference>
<feature type="modified residue" description="Phosphohistidine" evidence="12">
    <location>
        <position position="453"/>
    </location>
</feature>
<dbReference type="SMART" id="SM00448">
    <property type="entry name" value="REC"/>
    <property type="match status" value="1"/>
</dbReference>
<keyword evidence="11" id="KW-0472">Membrane</keyword>
<evidence type="ECO:0000259" key="15">
    <source>
        <dbReference type="PROSITE" id="PS50109"/>
    </source>
</evidence>
<feature type="domain" description="Response regulatory" evidence="16">
    <location>
        <begin position="263"/>
        <end position="380"/>
    </location>
</feature>